<evidence type="ECO:0000313" key="1">
    <source>
        <dbReference type="EMBL" id="RKR82979.1"/>
    </source>
</evidence>
<dbReference type="Proteomes" id="UP000268007">
    <property type="component" value="Unassembled WGS sequence"/>
</dbReference>
<reference evidence="1 2" key="1">
    <citation type="submission" date="2018-10" db="EMBL/GenBank/DDBJ databases">
        <title>Genomic Encyclopedia of Archaeal and Bacterial Type Strains, Phase II (KMG-II): from individual species to whole genera.</title>
        <authorList>
            <person name="Goeker M."/>
        </authorList>
    </citation>
    <scope>NUCLEOTIDE SEQUENCE [LARGE SCALE GENOMIC DNA]</scope>
    <source>
        <strain evidence="1 2">DSM 18602</strain>
    </source>
</reference>
<proteinExistence type="predicted"/>
<organism evidence="1 2">
    <name type="scientific">Mucilaginibacter gracilis</name>
    <dbReference type="NCBI Taxonomy" id="423350"/>
    <lineage>
        <taxon>Bacteria</taxon>
        <taxon>Pseudomonadati</taxon>
        <taxon>Bacteroidota</taxon>
        <taxon>Sphingobacteriia</taxon>
        <taxon>Sphingobacteriales</taxon>
        <taxon>Sphingobacteriaceae</taxon>
        <taxon>Mucilaginibacter</taxon>
    </lineage>
</organism>
<dbReference type="RefSeq" id="WP_162847081.1">
    <property type="nucleotide sequence ID" value="NZ_RBKU01000001.1"/>
</dbReference>
<gene>
    <name evidence="1" type="ORF">BDD43_3178</name>
</gene>
<dbReference type="AlphaFoldDB" id="A0A495J4S1"/>
<protein>
    <submittedName>
        <fullName evidence="1">Uncharacterized protein</fullName>
    </submittedName>
</protein>
<sequence>MNNKTKPDESMIFTSEQKERILIGLGELISCKTTSNESLETEEDEWLNK</sequence>
<evidence type="ECO:0000313" key="2">
    <source>
        <dbReference type="Proteomes" id="UP000268007"/>
    </source>
</evidence>
<accession>A0A495J4S1</accession>
<name>A0A495J4S1_9SPHI</name>
<keyword evidence="2" id="KW-1185">Reference proteome</keyword>
<dbReference type="EMBL" id="RBKU01000001">
    <property type="protein sequence ID" value="RKR82979.1"/>
    <property type="molecule type" value="Genomic_DNA"/>
</dbReference>
<comment type="caution">
    <text evidence="1">The sequence shown here is derived from an EMBL/GenBank/DDBJ whole genome shotgun (WGS) entry which is preliminary data.</text>
</comment>